<dbReference type="CDD" id="cd01439">
    <property type="entry name" value="TCCD_inducible_PARP_like"/>
    <property type="match status" value="1"/>
</dbReference>
<dbReference type="GO" id="GO:0005737">
    <property type="term" value="C:cytoplasm"/>
    <property type="evidence" value="ECO:0007669"/>
    <property type="project" value="UniProtKB-SubCell"/>
</dbReference>
<evidence type="ECO:0000313" key="8">
    <source>
        <dbReference type="Ensembl" id="ENSGMOP00000005717.2"/>
    </source>
</evidence>
<proteinExistence type="inferred from homology"/>
<dbReference type="Gene3D" id="3.90.228.10">
    <property type="match status" value="1"/>
</dbReference>
<dbReference type="InterPro" id="IPR000571">
    <property type="entry name" value="Znf_CCCH"/>
</dbReference>
<dbReference type="Pfam" id="PF00644">
    <property type="entry name" value="PARP"/>
    <property type="match status" value="1"/>
</dbReference>
<feature type="domain" description="PARP catalytic" evidence="7">
    <location>
        <begin position="395"/>
        <end position="606"/>
    </location>
</feature>
<evidence type="ECO:0000256" key="2">
    <source>
        <dbReference type="ARBA" id="ARBA00023242"/>
    </source>
</evidence>
<evidence type="ECO:0000256" key="5">
    <source>
        <dbReference type="SAM" id="MobiDB-lite"/>
    </source>
</evidence>
<evidence type="ECO:0000256" key="3">
    <source>
        <dbReference type="ARBA" id="ARBA00024347"/>
    </source>
</evidence>
<dbReference type="PROSITE" id="PS51059">
    <property type="entry name" value="PARP_CATALYTIC"/>
    <property type="match status" value="1"/>
</dbReference>
<dbReference type="OMA" id="EDKTEIC"/>
<dbReference type="AlphaFoldDB" id="A0A8C4Z3T4"/>
<comment type="subcellular location">
    <subcellularLocation>
        <location evidence="1">Nucleus</location>
    </subcellularLocation>
</comment>
<dbReference type="GO" id="GO:0008270">
    <property type="term" value="F:zinc ion binding"/>
    <property type="evidence" value="ECO:0007669"/>
    <property type="project" value="UniProtKB-KW"/>
</dbReference>
<dbReference type="InterPro" id="IPR037197">
    <property type="entry name" value="WWE_dom_sf"/>
</dbReference>
<accession>A0A8C4Z3T4</accession>
<dbReference type="GO" id="GO:0005634">
    <property type="term" value="C:nucleus"/>
    <property type="evidence" value="ECO:0007669"/>
    <property type="project" value="UniProtKB-SubCell"/>
</dbReference>
<name>A0A8C4Z3T4_GADMO</name>
<dbReference type="InterPro" id="IPR051712">
    <property type="entry name" value="ARTD-AVP"/>
</dbReference>
<evidence type="ECO:0000256" key="1">
    <source>
        <dbReference type="ARBA" id="ARBA00004123"/>
    </source>
</evidence>
<reference evidence="8" key="1">
    <citation type="submission" date="2025-08" db="UniProtKB">
        <authorList>
            <consortium name="Ensembl"/>
        </authorList>
    </citation>
    <scope>IDENTIFICATION</scope>
</reference>
<dbReference type="Ensembl" id="ENSGMOT00000005885.2">
    <property type="protein sequence ID" value="ENSGMOP00000005717.2"/>
    <property type="gene ID" value="ENSGMOG00000005375.2"/>
</dbReference>
<reference evidence="8" key="2">
    <citation type="submission" date="2025-09" db="UniProtKB">
        <authorList>
            <consortium name="Ensembl"/>
        </authorList>
    </citation>
    <scope>IDENTIFICATION</scope>
</reference>
<evidence type="ECO:0008006" key="10">
    <source>
        <dbReference type="Google" id="ProtNLM"/>
    </source>
</evidence>
<dbReference type="Pfam" id="PF23466">
    <property type="entry name" value="WWE_4"/>
    <property type="match status" value="1"/>
</dbReference>
<dbReference type="PANTHER" id="PTHR45740">
    <property type="entry name" value="POLY [ADP-RIBOSE] POLYMERASE"/>
    <property type="match status" value="1"/>
</dbReference>
<comment type="similarity">
    <text evidence="3">Belongs to the ARTD/PARP family.</text>
</comment>
<keyword evidence="4" id="KW-0862">Zinc</keyword>
<dbReference type="GO" id="GO:0003950">
    <property type="term" value="F:NAD+ poly-ADP-ribosyltransferase activity"/>
    <property type="evidence" value="ECO:0007669"/>
    <property type="project" value="InterPro"/>
</dbReference>
<dbReference type="InterPro" id="IPR012317">
    <property type="entry name" value="Poly(ADP-ribose)pol_cat_dom"/>
</dbReference>
<dbReference type="SUPFAM" id="SSF56399">
    <property type="entry name" value="ADP-ribosylation"/>
    <property type="match status" value="1"/>
</dbReference>
<evidence type="ECO:0000313" key="9">
    <source>
        <dbReference type="Proteomes" id="UP000694546"/>
    </source>
</evidence>
<feature type="domain" description="C3H1-type" evidence="6">
    <location>
        <begin position="216"/>
        <end position="245"/>
    </location>
</feature>
<evidence type="ECO:0000259" key="7">
    <source>
        <dbReference type="PROSITE" id="PS51059"/>
    </source>
</evidence>
<evidence type="ECO:0000256" key="4">
    <source>
        <dbReference type="PROSITE-ProRule" id="PRU00723"/>
    </source>
</evidence>
<protein>
    <recommendedName>
        <fullName evidence="10">Poly [ADP-ribose] polymerase</fullName>
    </recommendedName>
</protein>
<keyword evidence="2" id="KW-0539">Nucleus</keyword>
<keyword evidence="4" id="KW-0863">Zinc-finger</keyword>
<dbReference type="Proteomes" id="UP000694546">
    <property type="component" value="Chromosome 4"/>
</dbReference>
<dbReference type="PANTHER" id="PTHR45740:SF15">
    <property type="entry name" value="ZINC FINGER CCCH TYPE DOMAIN CONTAINING 1-LIKE"/>
    <property type="match status" value="1"/>
</dbReference>
<evidence type="ECO:0000259" key="6">
    <source>
        <dbReference type="PROSITE" id="PS50103"/>
    </source>
</evidence>
<dbReference type="GeneTree" id="ENSGT00940000154649"/>
<feature type="region of interest" description="Disordered" evidence="5">
    <location>
        <begin position="626"/>
        <end position="650"/>
    </location>
</feature>
<keyword evidence="9" id="KW-1185">Reference proteome</keyword>
<dbReference type="GO" id="GO:1990404">
    <property type="term" value="F:NAD+-protein mono-ADP-ribosyltransferase activity"/>
    <property type="evidence" value="ECO:0007669"/>
    <property type="project" value="TreeGrafter"/>
</dbReference>
<dbReference type="PROSITE" id="PS50103">
    <property type="entry name" value="ZF_C3H1"/>
    <property type="match status" value="1"/>
</dbReference>
<keyword evidence="4" id="KW-0479">Metal-binding</keyword>
<sequence>MESAIVKYLCGNLGSTNRDELVANCVFGDASTVNEIISNRDRFANAPYNGEKHLIAKTALRLCRRLVCAGPGYSSLHLWPIYSHAWCTNGPYIYFKEICVLLLQNDMDLLPSVCFDYNNTGCQEGCKRIHICEQYLRRNCCCSRSHDFYEPQPFEVLQKSRIPNDLMAAMKPLYINKRVLSGIEHKAKQAGQTNQVPGAGELELQEVELLFIVCFSDKTEICMYFLIGTTCRHTIERCFQAHCRLPYSWEVLKGHQWTLLDSSEKIEEDYCNPKKTYSTVDVEVVCFDTMTCRLQKVRRLSSISSVLQPTFLLTTEWLWYWEDEHGNWNQYDSPVSSAPSQSGFVCCFPTLTSGTLDSCLINHTRVLSITLQVKLLLFFYFSRRPQNGPTNVLAMPRHWDRTQVPETGHKKVPLQDSSEEYKEVETLFRQTMTNFDIVKIERIQNKSLWDQFQLQREQMKTKNGGRCVAESKLFHGTDSKFIDAICCSNFDWRICGTHGTVYGNGSYFARDASYSHNYNGNASTVRSMFVSRVLVGDHTRGKAEYVRPPSKDGGDTLFYDSCVNDILSPSIFVVFDRPQIYPEFLFTYKERREKVSVFDDWLTLSLTAAPVVIPTPVPRARRITRPVPSATPVPRATPMPSTTRVPSATPVLTPTPVYTPAYVKPTPPPQFYVPQTSRHPFQPPAPDLP</sequence>
<dbReference type="Gene3D" id="3.30.720.50">
    <property type="match status" value="1"/>
</dbReference>
<feature type="zinc finger region" description="C3H1-type" evidence="4">
    <location>
        <begin position="216"/>
        <end position="245"/>
    </location>
</feature>
<organism evidence="8 9">
    <name type="scientific">Gadus morhua</name>
    <name type="common">Atlantic cod</name>
    <dbReference type="NCBI Taxonomy" id="8049"/>
    <lineage>
        <taxon>Eukaryota</taxon>
        <taxon>Metazoa</taxon>
        <taxon>Chordata</taxon>
        <taxon>Craniata</taxon>
        <taxon>Vertebrata</taxon>
        <taxon>Euteleostomi</taxon>
        <taxon>Actinopterygii</taxon>
        <taxon>Neopterygii</taxon>
        <taxon>Teleostei</taxon>
        <taxon>Neoteleostei</taxon>
        <taxon>Acanthomorphata</taxon>
        <taxon>Zeiogadaria</taxon>
        <taxon>Gadariae</taxon>
        <taxon>Gadiformes</taxon>
        <taxon>Gadoidei</taxon>
        <taxon>Gadidae</taxon>
        <taxon>Gadus</taxon>
    </lineage>
</organism>
<feature type="region of interest" description="Disordered" evidence="5">
    <location>
        <begin position="669"/>
        <end position="689"/>
    </location>
</feature>